<sequence>MYGLVNKAIQDLVVNGHGMQMWETIKAEAEVKEALFVNAQPYQDHVTYRLIGAASKLLDIPAEDIMADFGRHWITFTAQEGFGGLLQLGGNSLPTFLKNLDKMHAGMSQFYPGVRTPSFVCIEKDENTLHLEYRSERKGLAPFVKGMMQGLGDRFHLQLEIEQIGFKGQQDCDTFKIRYTPLA</sequence>
<dbReference type="OrthoDB" id="981203at2"/>
<name>A0A2D0N9V4_FLAN2</name>
<feature type="domain" description="Heme NO-binding" evidence="1">
    <location>
        <begin position="2"/>
        <end position="163"/>
    </location>
</feature>
<dbReference type="AlphaFoldDB" id="A0A2D0N9V4"/>
<comment type="caution">
    <text evidence="2">The sequence shown here is derived from an EMBL/GenBank/DDBJ whole genome shotgun (WGS) entry which is preliminary data.</text>
</comment>
<dbReference type="Pfam" id="PF07700">
    <property type="entry name" value="HNOB"/>
    <property type="match status" value="1"/>
</dbReference>
<proteinExistence type="predicted"/>
<evidence type="ECO:0000259" key="1">
    <source>
        <dbReference type="Pfam" id="PF07700"/>
    </source>
</evidence>
<dbReference type="Proteomes" id="UP000223913">
    <property type="component" value="Unassembled WGS sequence"/>
</dbReference>
<dbReference type="InterPro" id="IPR038158">
    <property type="entry name" value="H-NOX_domain_sf"/>
</dbReference>
<accession>A0A2D0N9V4</accession>
<protein>
    <submittedName>
        <fullName evidence="2">Heme NO-binding protein</fullName>
    </submittedName>
</protein>
<dbReference type="EMBL" id="PDUD01000022">
    <property type="protein sequence ID" value="PHN05257.1"/>
    <property type="molecule type" value="Genomic_DNA"/>
</dbReference>
<organism evidence="2 3">
    <name type="scientific">Flavilitoribacter nigricans (strain ATCC 23147 / DSM 23189 / NBRC 102662 / NCIMB 1420 / SS-2)</name>
    <name type="common">Lewinella nigricans</name>
    <dbReference type="NCBI Taxonomy" id="1122177"/>
    <lineage>
        <taxon>Bacteria</taxon>
        <taxon>Pseudomonadati</taxon>
        <taxon>Bacteroidota</taxon>
        <taxon>Saprospiria</taxon>
        <taxon>Saprospirales</taxon>
        <taxon>Lewinellaceae</taxon>
        <taxon>Flavilitoribacter</taxon>
    </lineage>
</organism>
<dbReference type="InterPro" id="IPR024096">
    <property type="entry name" value="NO_sig/Golgi_transp_ligand-bd"/>
</dbReference>
<reference evidence="2 3" key="1">
    <citation type="submission" date="2017-10" db="EMBL/GenBank/DDBJ databases">
        <title>The draft genome sequence of Lewinella nigricans NBRC 102662.</title>
        <authorList>
            <person name="Wang K."/>
        </authorList>
    </citation>
    <scope>NUCLEOTIDE SEQUENCE [LARGE SCALE GENOMIC DNA]</scope>
    <source>
        <strain evidence="2 3">NBRC 102662</strain>
    </source>
</reference>
<evidence type="ECO:0000313" key="3">
    <source>
        <dbReference type="Proteomes" id="UP000223913"/>
    </source>
</evidence>
<dbReference type="RefSeq" id="WP_099151309.1">
    <property type="nucleotide sequence ID" value="NZ_PDUD01000022.1"/>
</dbReference>
<dbReference type="PANTHER" id="PTHR45655:SF13">
    <property type="entry name" value="SOLUBLE GUANYLATE CYCLASE GCY-32-RELATED"/>
    <property type="match status" value="1"/>
</dbReference>
<dbReference type="PANTHER" id="PTHR45655">
    <property type="entry name" value="GUANYLATE CYCLASE SOLUBLE SUBUNIT BETA-2"/>
    <property type="match status" value="1"/>
</dbReference>
<dbReference type="GO" id="GO:0020037">
    <property type="term" value="F:heme binding"/>
    <property type="evidence" value="ECO:0007669"/>
    <property type="project" value="InterPro"/>
</dbReference>
<keyword evidence="3" id="KW-1185">Reference proteome</keyword>
<dbReference type="Gene3D" id="3.90.1520.10">
    <property type="entry name" value="H-NOX domain"/>
    <property type="match status" value="1"/>
</dbReference>
<dbReference type="InterPro" id="IPR011644">
    <property type="entry name" value="Heme_NO-bd"/>
</dbReference>
<evidence type="ECO:0000313" key="2">
    <source>
        <dbReference type="EMBL" id="PHN05257.1"/>
    </source>
</evidence>
<gene>
    <name evidence="2" type="ORF">CRP01_17215</name>
</gene>
<dbReference type="SUPFAM" id="SSF111126">
    <property type="entry name" value="Ligand-binding domain in the NO signalling and Golgi transport"/>
    <property type="match status" value="1"/>
</dbReference>